<organism evidence="2">
    <name type="scientific">marine metagenome</name>
    <dbReference type="NCBI Taxonomy" id="408172"/>
    <lineage>
        <taxon>unclassified sequences</taxon>
        <taxon>metagenomes</taxon>
        <taxon>ecological metagenomes</taxon>
    </lineage>
</organism>
<proteinExistence type="predicted"/>
<dbReference type="AlphaFoldDB" id="A0A383F930"/>
<protein>
    <recommendedName>
        <fullName evidence="3">ABC3 transporter permease protein domain-containing protein</fullName>
    </recommendedName>
</protein>
<sequence length="55" mass="6254">QLVLGSEVVIARELVWPWTQLLIVNGLIFALVFLALFITTFRAIRSDLPTVLKEE</sequence>
<evidence type="ECO:0000256" key="1">
    <source>
        <dbReference type="SAM" id="Phobius"/>
    </source>
</evidence>
<evidence type="ECO:0000313" key="2">
    <source>
        <dbReference type="EMBL" id="SVE64918.1"/>
    </source>
</evidence>
<evidence type="ECO:0008006" key="3">
    <source>
        <dbReference type="Google" id="ProtNLM"/>
    </source>
</evidence>
<keyword evidence="1" id="KW-1133">Transmembrane helix</keyword>
<keyword evidence="1" id="KW-0472">Membrane</keyword>
<accession>A0A383F930</accession>
<feature type="non-terminal residue" evidence="2">
    <location>
        <position position="1"/>
    </location>
</feature>
<keyword evidence="1" id="KW-0812">Transmembrane</keyword>
<reference evidence="2" key="1">
    <citation type="submission" date="2018-05" db="EMBL/GenBank/DDBJ databases">
        <authorList>
            <person name="Lanie J.A."/>
            <person name="Ng W.-L."/>
            <person name="Kazmierczak K.M."/>
            <person name="Andrzejewski T.M."/>
            <person name="Davidsen T.M."/>
            <person name="Wayne K.J."/>
            <person name="Tettelin H."/>
            <person name="Glass J.I."/>
            <person name="Rusch D."/>
            <person name="Podicherti R."/>
            <person name="Tsui H.-C.T."/>
            <person name="Winkler M.E."/>
        </authorList>
    </citation>
    <scope>NUCLEOTIDE SEQUENCE</scope>
</reference>
<gene>
    <name evidence="2" type="ORF">METZ01_LOCUS517772</name>
</gene>
<name>A0A383F930_9ZZZZ</name>
<feature type="transmembrane region" description="Helical" evidence="1">
    <location>
        <begin position="22"/>
        <end position="44"/>
    </location>
</feature>
<dbReference type="EMBL" id="UINC01232098">
    <property type="protein sequence ID" value="SVE64918.1"/>
    <property type="molecule type" value="Genomic_DNA"/>
</dbReference>